<organism evidence="2 3">
    <name type="scientific">Gimesia panareensis</name>
    <dbReference type="NCBI Taxonomy" id="2527978"/>
    <lineage>
        <taxon>Bacteria</taxon>
        <taxon>Pseudomonadati</taxon>
        <taxon>Planctomycetota</taxon>
        <taxon>Planctomycetia</taxon>
        <taxon>Planctomycetales</taxon>
        <taxon>Planctomycetaceae</taxon>
        <taxon>Gimesia</taxon>
    </lineage>
</organism>
<sequence>MIESETRTNLKHNELNRASLICLLMLSLMVGLRCGLAVAGYRSWNGILTAFLVIGILTILVHLQARLTAGQGLLQLWKRCSRPAPLDRNLTFIDGSLIFIYVMGINAYCIYLAILD</sequence>
<gene>
    <name evidence="2" type="ORF">Pan153_50270</name>
</gene>
<dbReference type="RefSeq" id="WP_145458495.1">
    <property type="nucleotide sequence ID" value="NZ_CP036317.1"/>
</dbReference>
<dbReference type="EMBL" id="CP036317">
    <property type="protein sequence ID" value="QDV20352.1"/>
    <property type="molecule type" value="Genomic_DNA"/>
</dbReference>
<dbReference type="AlphaFoldDB" id="A0A518FVH6"/>
<evidence type="ECO:0000313" key="3">
    <source>
        <dbReference type="Proteomes" id="UP000320839"/>
    </source>
</evidence>
<dbReference type="OrthoDB" id="9929474at2"/>
<evidence type="ECO:0000256" key="1">
    <source>
        <dbReference type="SAM" id="Phobius"/>
    </source>
</evidence>
<keyword evidence="1" id="KW-0472">Membrane</keyword>
<feature type="transmembrane region" description="Helical" evidence="1">
    <location>
        <begin position="20"/>
        <end position="41"/>
    </location>
</feature>
<feature type="transmembrane region" description="Helical" evidence="1">
    <location>
        <begin position="47"/>
        <end position="69"/>
    </location>
</feature>
<feature type="transmembrane region" description="Helical" evidence="1">
    <location>
        <begin position="90"/>
        <end position="114"/>
    </location>
</feature>
<protein>
    <submittedName>
        <fullName evidence="2">Uncharacterized protein</fullName>
    </submittedName>
</protein>
<dbReference type="Proteomes" id="UP000320839">
    <property type="component" value="Chromosome"/>
</dbReference>
<name>A0A518FVH6_9PLAN</name>
<reference evidence="2 3" key="1">
    <citation type="submission" date="2019-02" db="EMBL/GenBank/DDBJ databases">
        <title>Deep-cultivation of Planctomycetes and their phenomic and genomic characterization uncovers novel biology.</title>
        <authorList>
            <person name="Wiegand S."/>
            <person name="Jogler M."/>
            <person name="Boedeker C."/>
            <person name="Pinto D."/>
            <person name="Vollmers J."/>
            <person name="Rivas-Marin E."/>
            <person name="Kohn T."/>
            <person name="Peeters S.H."/>
            <person name="Heuer A."/>
            <person name="Rast P."/>
            <person name="Oberbeckmann S."/>
            <person name="Bunk B."/>
            <person name="Jeske O."/>
            <person name="Meyerdierks A."/>
            <person name="Storesund J.E."/>
            <person name="Kallscheuer N."/>
            <person name="Luecker S."/>
            <person name="Lage O.M."/>
            <person name="Pohl T."/>
            <person name="Merkel B.J."/>
            <person name="Hornburger P."/>
            <person name="Mueller R.-W."/>
            <person name="Bruemmer F."/>
            <person name="Labrenz M."/>
            <person name="Spormann A.M."/>
            <person name="Op den Camp H."/>
            <person name="Overmann J."/>
            <person name="Amann R."/>
            <person name="Jetten M.S.M."/>
            <person name="Mascher T."/>
            <person name="Medema M.H."/>
            <person name="Devos D.P."/>
            <person name="Kaster A.-K."/>
            <person name="Ovreas L."/>
            <person name="Rohde M."/>
            <person name="Galperin M.Y."/>
            <person name="Jogler C."/>
        </authorList>
    </citation>
    <scope>NUCLEOTIDE SEQUENCE [LARGE SCALE GENOMIC DNA]</scope>
    <source>
        <strain evidence="2 3">Pan153</strain>
    </source>
</reference>
<evidence type="ECO:0000313" key="2">
    <source>
        <dbReference type="EMBL" id="QDV20352.1"/>
    </source>
</evidence>
<accession>A0A518FVH6</accession>
<keyword evidence="1" id="KW-0812">Transmembrane</keyword>
<proteinExistence type="predicted"/>
<keyword evidence="1" id="KW-1133">Transmembrane helix</keyword>